<dbReference type="InterPro" id="IPR050553">
    <property type="entry name" value="Thioredoxin_ResA/DsbE_sf"/>
</dbReference>
<accession>W0FM81</accession>
<dbReference type="SUPFAM" id="SSF52833">
    <property type="entry name" value="Thioredoxin-like"/>
    <property type="match status" value="1"/>
</dbReference>
<name>W0FM81_9BACT</name>
<evidence type="ECO:0000256" key="1">
    <source>
        <dbReference type="ARBA" id="ARBA00004196"/>
    </source>
</evidence>
<keyword evidence="3" id="KW-1015">Disulfide bond</keyword>
<keyword evidence="4" id="KW-0676">Redox-active center</keyword>
<feature type="chain" id="PRO_5004789384" evidence="5">
    <location>
        <begin position="24"/>
        <end position="356"/>
    </location>
</feature>
<sequence>MTLKMKNLALTLIVLAFALHAGAQGPKQLQISGVAPAATDSVLVIDMTRGAIRAKIPVRDGKFSTSIPAQENELLGIGDRTYFAPLFVDGTPVEVDLVAHRVKGSELNMMTNRCDNSLDSLDRVLAERMKTITENIADEAAARVQVAQLQEQRIVQRSEILKAYANTLVPAAFLPDMAMEMTYNQVEPWLKEGAPYMSHPRMFTAIRYAEGLKKKMPGLMFHELAMKDLDGNIRHLSEWCGKGNYVLVDFWASWCGPCRQEMPKVVESYVKYHGKGYEIVGVSFDTKEDAWKNAVKQMGMDWPQISDLKGWQSAGSDAYGVMAIPSNVLLDPEGRIIANDLRGDRLMGKLKEIYGF</sequence>
<keyword evidence="2" id="KW-0201">Cytochrome c-type biogenesis</keyword>
<feature type="domain" description="Thioredoxin" evidence="6">
    <location>
        <begin position="215"/>
        <end position="356"/>
    </location>
</feature>
<dbReference type="Pfam" id="PF00578">
    <property type="entry name" value="AhpC-TSA"/>
    <property type="match status" value="1"/>
</dbReference>
<dbReference type="PANTHER" id="PTHR42852:SF6">
    <property type="entry name" value="THIOL:DISULFIDE INTERCHANGE PROTEIN DSBE"/>
    <property type="match status" value="1"/>
</dbReference>
<dbReference type="Gene3D" id="3.40.30.10">
    <property type="entry name" value="Glutaredoxin"/>
    <property type="match status" value="1"/>
</dbReference>
<protein>
    <submittedName>
        <fullName evidence="7">Thioredoxin</fullName>
    </submittedName>
</protein>
<dbReference type="InterPro" id="IPR000866">
    <property type="entry name" value="AhpC/TSA"/>
</dbReference>
<dbReference type="PANTHER" id="PTHR42852">
    <property type="entry name" value="THIOL:DISULFIDE INTERCHANGE PROTEIN DSBE"/>
    <property type="match status" value="1"/>
</dbReference>
<dbReference type="PROSITE" id="PS00194">
    <property type="entry name" value="THIOREDOXIN_1"/>
    <property type="match status" value="1"/>
</dbReference>
<evidence type="ECO:0000313" key="7">
    <source>
        <dbReference type="EMBL" id="AHF26066.1"/>
    </source>
</evidence>
<keyword evidence="5" id="KW-0732">Signal</keyword>
<dbReference type="CDD" id="cd02966">
    <property type="entry name" value="TlpA_like_family"/>
    <property type="match status" value="1"/>
</dbReference>
<evidence type="ECO:0000256" key="2">
    <source>
        <dbReference type="ARBA" id="ARBA00022748"/>
    </source>
</evidence>
<dbReference type="AlphaFoldDB" id="W0FM81"/>
<proteinExistence type="predicted"/>
<evidence type="ECO:0000256" key="4">
    <source>
        <dbReference type="ARBA" id="ARBA00023284"/>
    </source>
</evidence>
<dbReference type="EMBL" id="KC246864">
    <property type="protein sequence ID" value="AHF26066.1"/>
    <property type="molecule type" value="Genomic_DNA"/>
</dbReference>
<comment type="subcellular location">
    <subcellularLocation>
        <location evidence="1">Cell envelope</location>
    </subcellularLocation>
</comment>
<dbReference type="InterPro" id="IPR013766">
    <property type="entry name" value="Thioredoxin_domain"/>
</dbReference>
<dbReference type="InterPro" id="IPR017937">
    <property type="entry name" value="Thioredoxin_CS"/>
</dbReference>
<feature type="signal peptide" evidence="5">
    <location>
        <begin position="1"/>
        <end position="23"/>
    </location>
</feature>
<evidence type="ECO:0000256" key="5">
    <source>
        <dbReference type="SAM" id="SignalP"/>
    </source>
</evidence>
<evidence type="ECO:0000256" key="3">
    <source>
        <dbReference type="ARBA" id="ARBA00023157"/>
    </source>
</evidence>
<organism evidence="7">
    <name type="scientific">uncultured bacterium Contigcl_1748</name>
    <dbReference type="NCBI Taxonomy" id="1393656"/>
    <lineage>
        <taxon>Bacteria</taxon>
        <taxon>environmental samples</taxon>
    </lineage>
</organism>
<evidence type="ECO:0000259" key="6">
    <source>
        <dbReference type="PROSITE" id="PS51352"/>
    </source>
</evidence>
<dbReference type="InterPro" id="IPR036249">
    <property type="entry name" value="Thioredoxin-like_sf"/>
</dbReference>
<dbReference type="GO" id="GO:0030313">
    <property type="term" value="C:cell envelope"/>
    <property type="evidence" value="ECO:0007669"/>
    <property type="project" value="UniProtKB-SubCell"/>
</dbReference>
<reference evidence="7" key="1">
    <citation type="journal article" date="2013" name="PLoS ONE">
        <title>Metagenomic insights into the carbohydrate-active enzymes carried by the microorganisms adhering to solid digesta in the rumen of cows.</title>
        <authorList>
            <person name="Wang L."/>
            <person name="Hatem A."/>
            <person name="Catalyurek U.V."/>
            <person name="Morrison M."/>
            <person name="Yu Z."/>
        </authorList>
    </citation>
    <scope>NUCLEOTIDE SEQUENCE</scope>
</reference>
<dbReference type="PROSITE" id="PS51352">
    <property type="entry name" value="THIOREDOXIN_2"/>
    <property type="match status" value="1"/>
</dbReference>
<dbReference type="GO" id="GO:0017004">
    <property type="term" value="P:cytochrome complex assembly"/>
    <property type="evidence" value="ECO:0007669"/>
    <property type="project" value="UniProtKB-KW"/>
</dbReference>